<dbReference type="Proteomes" id="UP001486565">
    <property type="component" value="Chromosome"/>
</dbReference>
<organism evidence="2 3">
    <name type="scientific">Defluviitalea saccharophila</name>
    <dbReference type="NCBI Taxonomy" id="879970"/>
    <lineage>
        <taxon>Bacteria</taxon>
        <taxon>Bacillati</taxon>
        <taxon>Bacillota</taxon>
        <taxon>Clostridia</taxon>
        <taxon>Lachnospirales</taxon>
        <taxon>Defluviitaleaceae</taxon>
        <taxon>Defluviitalea</taxon>
    </lineage>
</organism>
<feature type="coiled-coil region" evidence="1">
    <location>
        <begin position="1"/>
        <end position="61"/>
    </location>
</feature>
<accession>A0ABZ2Y199</accession>
<gene>
    <name evidence="2" type="ORF">QBE51_09665</name>
</gene>
<name>A0ABZ2Y199_9FIRM</name>
<evidence type="ECO:0000313" key="3">
    <source>
        <dbReference type="Proteomes" id="UP001486565"/>
    </source>
</evidence>
<proteinExistence type="predicted"/>
<evidence type="ECO:0000256" key="1">
    <source>
        <dbReference type="SAM" id="Coils"/>
    </source>
</evidence>
<evidence type="ECO:0000313" key="2">
    <source>
        <dbReference type="EMBL" id="WZL69067.1"/>
    </source>
</evidence>
<sequence length="63" mass="7662">MESKFRAIENARIRLEEIEDELQYNQRTLNKETLENQQELIKDSINVIERAKEELERLEKTLE</sequence>
<reference evidence="2 3" key="1">
    <citation type="submission" date="2023-03" db="EMBL/GenBank/DDBJ databases">
        <title>Novel Species.</title>
        <authorList>
            <person name="Ma S."/>
        </authorList>
    </citation>
    <scope>NUCLEOTIDE SEQUENCE [LARGE SCALE GENOMIC DNA]</scope>
    <source>
        <strain evidence="2 3">LIND6LT2</strain>
    </source>
</reference>
<dbReference type="RefSeq" id="WP_341876071.1">
    <property type="nucleotide sequence ID" value="NZ_CP121687.1"/>
</dbReference>
<dbReference type="EMBL" id="CP121687">
    <property type="protein sequence ID" value="WZL69067.1"/>
    <property type="molecule type" value="Genomic_DNA"/>
</dbReference>
<keyword evidence="1" id="KW-0175">Coiled coil</keyword>
<protein>
    <submittedName>
        <fullName evidence="2">Uncharacterized protein</fullName>
    </submittedName>
</protein>
<keyword evidence="3" id="KW-1185">Reference proteome</keyword>